<dbReference type="Proteomes" id="UP001603857">
    <property type="component" value="Unassembled WGS sequence"/>
</dbReference>
<name>A0ABD1MBM6_9FABA</name>
<organism evidence="1 2">
    <name type="scientific">Flemingia macrophylla</name>
    <dbReference type="NCBI Taxonomy" id="520843"/>
    <lineage>
        <taxon>Eukaryota</taxon>
        <taxon>Viridiplantae</taxon>
        <taxon>Streptophyta</taxon>
        <taxon>Embryophyta</taxon>
        <taxon>Tracheophyta</taxon>
        <taxon>Spermatophyta</taxon>
        <taxon>Magnoliopsida</taxon>
        <taxon>eudicotyledons</taxon>
        <taxon>Gunneridae</taxon>
        <taxon>Pentapetalae</taxon>
        <taxon>rosids</taxon>
        <taxon>fabids</taxon>
        <taxon>Fabales</taxon>
        <taxon>Fabaceae</taxon>
        <taxon>Papilionoideae</taxon>
        <taxon>50 kb inversion clade</taxon>
        <taxon>NPAAA clade</taxon>
        <taxon>indigoferoid/millettioid clade</taxon>
        <taxon>Phaseoleae</taxon>
        <taxon>Flemingia</taxon>
    </lineage>
</organism>
<dbReference type="AlphaFoldDB" id="A0ABD1MBM6"/>
<sequence length="49" mass="5602">MKVENVATFEDLIVMLEVEEMPPPLANVNTPATDAKAEETLRRKMKMLR</sequence>
<protein>
    <submittedName>
        <fullName evidence="1">Uncharacterized protein</fullName>
    </submittedName>
</protein>
<keyword evidence="2" id="KW-1185">Reference proteome</keyword>
<gene>
    <name evidence="1" type="ORF">Fmac_014141</name>
</gene>
<dbReference type="EMBL" id="JBGMDY010000005">
    <property type="protein sequence ID" value="KAL2332928.1"/>
    <property type="molecule type" value="Genomic_DNA"/>
</dbReference>
<comment type="caution">
    <text evidence="1">The sequence shown here is derived from an EMBL/GenBank/DDBJ whole genome shotgun (WGS) entry which is preliminary data.</text>
</comment>
<evidence type="ECO:0000313" key="2">
    <source>
        <dbReference type="Proteomes" id="UP001603857"/>
    </source>
</evidence>
<accession>A0ABD1MBM6</accession>
<proteinExistence type="predicted"/>
<reference evidence="1 2" key="1">
    <citation type="submission" date="2024-08" db="EMBL/GenBank/DDBJ databases">
        <title>Insights into the chromosomal genome structure of Flemingia macrophylla.</title>
        <authorList>
            <person name="Ding Y."/>
            <person name="Zhao Y."/>
            <person name="Bi W."/>
            <person name="Wu M."/>
            <person name="Zhao G."/>
            <person name="Gong Y."/>
            <person name="Li W."/>
            <person name="Zhang P."/>
        </authorList>
    </citation>
    <scope>NUCLEOTIDE SEQUENCE [LARGE SCALE GENOMIC DNA]</scope>
    <source>
        <strain evidence="1">DYQJB</strain>
        <tissue evidence="1">Leaf</tissue>
    </source>
</reference>
<evidence type="ECO:0000313" key="1">
    <source>
        <dbReference type="EMBL" id="KAL2332928.1"/>
    </source>
</evidence>